<dbReference type="InterPro" id="IPR001851">
    <property type="entry name" value="ABC_transp_permease"/>
</dbReference>
<keyword evidence="13" id="KW-1185">Reference proteome</keyword>
<feature type="transmembrane region" description="Helical" evidence="11">
    <location>
        <begin position="202"/>
        <end position="223"/>
    </location>
</feature>
<feature type="transmembrane region" description="Helical" evidence="11">
    <location>
        <begin position="258"/>
        <end position="275"/>
    </location>
</feature>
<evidence type="ECO:0000256" key="3">
    <source>
        <dbReference type="ARBA" id="ARBA00022448"/>
    </source>
</evidence>
<evidence type="ECO:0000256" key="11">
    <source>
        <dbReference type="SAM" id="Phobius"/>
    </source>
</evidence>
<protein>
    <recommendedName>
        <fullName evidence="10">Autoinducer 2 import system permease protein LsrC</fullName>
    </recommendedName>
</protein>
<comment type="function">
    <text evidence="9">Part of the ABC transporter complex LsrABCD involved in autoinducer 2 (AI-2) import. Probably responsible for the translocation of the substrate across the membrane.</text>
</comment>
<evidence type="ECO:0000256" key="10">
    <source>
        <dbReference type="ARBA" id="ARBA00039382"/>
    </source>
</evidence>
<organism evidence="12 13">
    <name type="scientific">Humisphaera borealis</name>
    <dbReference type="NCBI Taxonomy" id="2807512"/>
    <lineage>
        <taxon>Bacteria</taxon>
        <taxon>Pseudomonadati</taxon>
        <taxon>Planctomycetota</taxon>
        <taxon>Phycisphaerae</taxon>
        <taxon>Tepidisphaerales</taxon>
        <taxon>Tepidisphaeraceae</taxon>
        <taxon>Humisphaera</taxon>
    </lineage>
</organism>
<evidence type="ECO:0000313" key="12">
    <source>
        <dbReference type="EMBL" id="QOV88167.1"/>
    </source>
</evidence>
<comment type="subunit">
    <text evidence="2">The complex is composed of two ATP-binding proteins (LsrA), two transmembrane proteins (LsrC and LsrD) and a solute-binding protein (LsrB).</text>
</comment>
<evidence type="ECO:0000256" key="1">
    <source>
        <dbReference type="ARBA" id="ARBA00004651"/>
    </source>
</evidence>
<keyword evidence="7 11" id="KW-1133">Transmembrane helix</keyword>
<evidence type="ECO:0000256" key="7">
    <source>
        <dbReference type="ARBA" id="ARBA00022989"/>
    </source>
</evidence>
<keyword evidence="3" id="KW-0813">Transport</keyword>
<evidence type="ECO:0000256" key="4">
    <source>
        <dbReference type="ARBA" id="ARBA00022475"/>
    </source>
</evidence>
<reference evidence="12 13" key="1">
    <citation type="submission" date="2020-10" db="EMBL/GenBank/DDBJ databases">
        <title>Wide distribution of Phycisphaera-like planctomycetes from WD2101 soil group in peatlands and genome analysis of the first cultivated representative.</title>
        <authorList>
            <person name="Dedysh S.N."/>
            <person name="Beletsky A.V."/>
            <person name="Ivanova A."/>
            <person name="Kulichevskaya I.S."/>
            <person name="Suzina N.E."/>
            <person name="Philippov D.A."/>
            <person name="Rakitin A.L."/>
            <person name="Mardanov A.V."/>
            <person name="Ravin N.V."/>
        </authorList>
    </citation>
    <scope>NUCLEOTIDE SEQUENCE [LARGE SCALE GENOMIC DNA]</scope>
    <source>
        <strain evidence="12 13">M1803</strain>
    </source>
</reference>
<keyword evidence="8 11" id="KW-0472">Membrane</keyword>
<dbReference type="Proteomes" id="UP000593765">
    <property type="component" value="Chromosome"/>
</dbReference>
<proteinExistence type="predicted"/>
<dbReference type="PANTHER" id="PTHR32196:SF29">
    <property type="entry name" value="AUTOINDUCER 2 IMPORT SYSTEM PERMEASE PROTEIN LSRC"/>
    <property type="match status" value="1"/>
</dbReference>
<feature type="transmembrane region" description="Helical" evidence="11">
    <location>
        <begin position="36"/>
        <end position="55"/>
    </location>
</feature>
<feature type="transmembrane region" description="Helical" evidence="11">
    <location>
        <begin position="156"/>
        <end position="173"/>
    </location>
</feature>
<dbReference type="Pfam" id="PF02653">
    <property type="entry name" value="BPD_transp_2"/>
    <property type="match status" value="1"/>
</dbReference>
<name>A0A7M2WRL4_9BACT</name>
<evidence type="ECO:0000256" key="5">
    <source>
        <dbReference type="ARBA" id="ARBA00022519"/>
    </source>
</evidence>
<evidence type="ECO:0000313" key="13">
    <source>
        <dbReference type="Proteomes" id="UP000593765"/>
    </source>
</evidence>
<dbReference type="EMBL" id="CP063458">
    <property type="protein sequence ID" value="QOV88167.1"/>
    <property type="molecule type" value="Genomic_DNA"/>
</dbReference>
<dbReference type="PANTHER" id="PTHR32196">
    <property type="entry name" value="ABC TRANSPORTER PERMEASE PROTEIN YPHD-RELATED-RELATED"/>
    <property type="match status" value="1"/>
</dbReference>
<dbReference type="KEGG" id="hbs:IPV69_18145"/>
<dbReference type="GO" id="GO:0022857">
    <property type="term" value="F:transmembrane transporter activity"/>
    <property type="evidence" value="ECO:0007669"/>
    <property type="project" value="InterPro"/>
</dbReference>
<evidence type="ECO:0000256" key="8">
    <source>
        <dbReference type="ARBA" id="ARBA00023136"/>
    </source>
</evidence>
<gene>
    <name evidence="12" type="ORF">IPV69_18145</name>
</gene>
<feature type="transmembrane region" description="Helical" evidence="11">
    <location>
        <begin position="67"/>
        <end position="98"/>
    </location>
</feature>
<evidence type="ECO:0000256" key="6">
    <source>
        <dbReference type="ARBA" id="ARBA00022692"/>
    </source>
</evidence>
<accession>A0A7M2WRL4</accession>
<evidence type="ECO:0000256" key="2">
    <source>
        <dbReference type="ARBA" id="ARBA00011262"/>
    </source>
</evidence>
<keyword evidence="5" id="KW-0997">Cell inner membrane</keyword>
<comment type="subcellular location">
    <subcellularLocation>
        <location evidence="1">Cell membrane</location>
        <topology evidence="1">Multi-pass membrane protein</topology>
    </subcellularLocation>
</comment>
<keyword evidence="4" id="KW-1003">Cell membrane</keyword>
<dbReference type="AlphaFoldDB" id="A0A7M2WRL4"/>
<evidence type="ECO:0000256" key="9">
    <source>
        <dbReference type="ARBA" id="ARBA00025439"/>
    </source>
</evidence>
<sequence length="317" mass="33013">MTRYFRELAVFVAFALLAVIMFIARPDVFWAEFRNTWLSASPTLVVAVGMTLIIISRQIDISVGSQLSVCAVLAAVFAKAGLPMPVVTLAAISCGAAIGAFNGLFVALFRLPSIVVTLATMVISREALSWARQGASVQGLPPGFQWLGLPQAGGEMVLMVTAAIVLGVAVWATRSLAAGRAPYAVGSDLEAARLAGVRPKQVVFWVFVLTGALAGLAGTLEAIRQPIVATNLGKDLELKVIAAVVVGGTAITGGRGRMLGTLAGVALLSIIGPALSSLNVPQEWEKAVYGSIILLAVGSEVLLRRDKNPNAQRLAAA</sequence>
<dbReference type="CDD" id="cd06579">
    <property type="entry name" value="TM_PBP1_transp_AraH_like"/>
    <property type="match status" value="1"/>
</dbReference>
<dbReference type="GO" id="GO:0005886">
    <property type="term" value="C:plasma membrane"/>
    <property type="evidence" value="ECO:0007669"/>
    <property type="project" value="UniProtKB-SubCell"/>
</dbReference>
<keyword evidence="6 11" id="KW-0812">Transmembrane</keyword>
<dbReference type="RefSeq" id="WP_206291136.1">
    <property type="nucleotide sequence ID" value="NZ_CP063458.1"/>
</dbReference>